<dbReference type="PROSITE" id="PS51257">
    <property type="entry name" value="PROKAR_LIPOPROTEIN"/>
    <property type="match status" value="1"/>
</dbReference>
<dbReference type="RefSeq" id="WP_108739242.1">
    <property type="nucleotide sequence ID" value="NZ_CP020918.1"/>
</dbReference>
<dbReference type="OrthoDB" id="1409675at2"/>
<keyword evidence="2" id="KW-1185">Reference proteome</keyword>
<accession>A0A2S1L9N0</accession>
<gene>
    <name evidence="1" type="ORF">FFWV33_01400</name>
</gene>
<name>A0A2S1L9N0_9FLAO</name>
<evidence type="ECO:0000313" key="1">
    <source>
        <dbReference type="EMBL" id="AWG20276.1"/>
    </source>
</evidence>
<protein>
    <submittedName>
        <fullName evidence="1">Uncharacterized protein</fullName>
    </submittedName>
</protein>
<proteinExistence type="predicted"/>
<dbReference type="Proteomes" id="UP000244527">
    <property type="component" value="Chromosome"/>
</dbReference>
<organism evidence="1 2">
    <name type="scientific">Flavobacterium faecale</name>
    <dbReference type="NCBI Taxonomy" id="1355330"/>
    <lineage>
        <taxon>Bacteria</taxon>
        <taxon>Pseudomonadati</taxon>
        <taxon>Bacteroidota</taxon>
        <taxon>Flavobacteriia</taxon>
        <taxon>Flavobacteriales</taxon>
        <taxon>Flavobacteriaceae</taxon>
        <taxon>Flavobacterium</taxon>
    </lineage>
</organism>
<reference evidence="1 2" key="1">
    <citation type="submission" date="2017-04" db="EMBL/GenBank/DDBJ databases">
        <title>Compelte genome sequence of WV33.</title>
        <authorList>
            <person name="Lee P.C."/>
        </authorList>
    </citation>
    <scope>NUCLEOTIDE SEQUENCE [LARGE SCALE GENOMIC DNA]</scope>
    <source>
        <strain evidence="1 2">WV33</strain>
    </source>
</reference>
<dbReference type="EMBL" id="CP020918">
    <property type="protein sequence ID" value="AWG20276.1"/>
    <property type="molecule type" value="Genomic_DNA"/>
</dbReference>
<dbReference type="AlphaFoldDB" id="A0A2S1L9N0"/>
<sequence>MSNRTIKITVLLLVALFAISCKKEIVKDVPKPPKDSITVAETIQEPEQEEEEIVGEKIQLPDGNRDFLKKLIYDEIGYEKYSNLQVTKSPYQVTFDNDGDSYTLSFSIIKIFDFNKDGIMDYVINRNSEGMLGGSANSNQEYLYYIMKDETNYSECHSILGYAPFSYNIIDKAIFVNNKFKIDITQNFRSYDADNLESASLSFVYKNGNVYEETYLSDCKLAKLKSKTIFKDIPEIEKRVRSIEMHNYTETIEETFKNGDTIITANLEGCDNLSLTFEKKYNISKNQIITAEFKKNAGIQFLKFLSKSTQFLKEATIAERYYSQKPVTDKFIETIKGYSFRILIERDSQYKNEIRLLFQITVLDNPNQLENWGVTTRQKN</sequence>
<dbReference type="KEGG" id="ffa:FFWV33_01400"/>
<evidence type="ECO:0000313" key="2">
    <source>
        <dbReference type="Proteomes" id="UP000244527"/>
    </source>
</evidence>